<dbReference type="InterPro" id="IPR006652">
    <property type="entry name" value="Kelch_1"/>
</dbReference>
<feature type="compositionally biased region" description="Low complexity" evidence="1">
    <location>
        <begin position="16"/>
        <end position="34"/>
    </location>
</feature>
<dbReference type="EnsemblPlants" id="QL02p072942:mrna">
    <property type="protein sequence ID" value="QL02p072942:mrna"/>
    <property type="gene ID" value="QL02p072942"/>
</dbReference>
<dbReference type="OrthoDB" id="45365at2759"/>
<evidence type="ECO:0000256" key="1">
    <source>
        <dbReference type="SAM" id="MobiDB-lite"/>
    </source>
</evidence>
<protein>
    <recommendedName>
        <fullName evidence="4">Kelch repeat-containing F-box family protein</fullName>
    </recommendedName>
</protein>
<dbReference type="SUPFAM" id="SSF117281">
    <property type="entry name" value="Kelch motif"/>
    <property type="match status" value="1"/>
</dbReference>
<sequence>MPAFPALRGRRKRSVSRSSSSSPSPSSTTTTSSSLTKTVCIRAISEEGQSNWFLVNVSFQAEEEESKKKSQGRRDPYDELLTRFFGRRHHHRPGVTDGNFPTLDEEIHPFSNANLSACSSWASIGATLYCVGGVLPRRKGYIESDYSRVVRAYDLSPTPTHHGWTKNLSPMIRRRRTPRLAVLDDKLYAFGGVADGSLFAEVYDPIVDKWEALPQPSPTIRDNACFAAPLHGMKKIAVGFKSLYNVVTESWEIVEGLDGFTGEAPVTVGNTMYWFWRSKYSGSCIRAYDFYQMKLFEGAIKSFEHETLIWNAKTDLLHMGGDTFCMLWRSPPISQTKTEHHCTQLHVIKEEVSEEGSRGVLNARVLACQSFITPGKASICEAQTLGISLIEDNRQDEAIASLEVIGKNGGIILEMRTPQTTVV</sequence>
<accession>A0A7N2KZU6</accession>
<dbReference type="KEGG" id="qlo:115978247"/>
<dbReference type="Pfam" id="PF01344">
    <property type="entry name" value="Kelch_1"/>
    <property type="match status" value="1"/>
</dbReference>
<dbReference type="OMA" id="DSTACAF"/>
<dbReference type="InParanoid" id="A0A7N2KZU6"/>
<name>A0A7N2KZU6_QUELO</name>
<dbReference type="Gene3D" id="2.120.10.80">
    <property type="entry name" value="Kelch-type beta propeller"/>
    <property type="match status" value="1"/>
</dbReference>
<dbReference type="Gramene" id="QL02p072942:mrna">
    <property type="protein sequence ID" value="QL02p072942:mrna"/>
    <property type="gene ID" value="QL02p072942"/>
</dbReference>
<proteinExistence type="predicted"/>
<dbReference type="InterPro" id="IPR050354">
    <property type="entry name" value="F-box/kelch-repeat_ARATH"/>
</dbReference>
<evidence type="ECO:0000313" key="2">
    <source>
        <dbReference type="EnsemblPlants" id="QL02p072942:mrna"/>
    </source>
</evidence>
<dbReference type="RefSeq" id="XP_030956130.1">
    <property type="nucleotide sequence ID" value="XM_031100270.1"/>
</dbReference>
<feature type="region of interest" description="Disordered" evidence="1">
    <location>
        <begin position="1"/>
        <end position="34"/>
    </location>
</feature>
<organism evidence="2 3">
    <name type="scientific">Quercus lobata</name>
    <name type="common">Valley oak</name>
    <dbReference type="NCBI Taxonomy" id="97700"/>
    <lineage>
        <taxon>Eukaryota</taxon>
        <taxon>Viridiplantae</taxon>
        <taxon>Streptophyta</taxon>
        <taxon>Embryophyta</taxon>
        <taxon>Tracheophyta</taxon>
        <taxon>Spermatophyta</taxon>
        <taxon>Magnoliopsida</taxon>
        <taxon>eudicotyledons</taxon>
        <taxon>Gunneridae</taxon>
        <taxon>Pentapetalae</taxon>
        <taxon>rosids</taxon>
        <taxon>fabids</taxon>
        <taxon>Fagales</taxon>
        <taxon>Fagaceae</taxon>
        <taxon>Quercus</taxon>
    </lineage>
</organism>
<dbReference type="GeneID" id="115978247"/>
<dbReference type="AlphaFoldDB" id="A0A7N2KZU6"/>
<dbReference type="InterPro" id="IPR015915">
    <property type="entry name" value="Kelch-typ_b-propeller"/>
</dbReference>
<evidence type="ECO:0000313" key="3">
    <source>
        <dbReference type="Proteomes" id="UP000594261"/>
    </source>
</evidence>
<reference evidence="3" key="1">
    <citation type="journal article" date="2016" name="G3 (Bethesda)">
        <title>First Draft Assembly and Annotation of the Genome of a California Endemic Oak Quercus lobata Nee (Fagaceae).</title>
        <authorList>
            <person name="Sork V.L."/>
            <person name="Fitz-Gibbon S.T."/>
            <person name="Puiu D."/>
            <person name="Crepeau M."/>
            <person name="Gugger P.F."/>
            <person name="Sherman R."/>
            <person name="Stevens K."/>
            <person name="Langley C.H."/>
            <person name="Pellegrini M."/>
            <person name="Salzberg S.L."/>
        </authorList>
    </citation>
    <scope>NUCLEOTIDE SEQUENCE [LARGE SCALE GENOMIC DNA]</scope>
    <source>
        <strain evidence="3">cv. SW786</strain>
    </source>
</reference>
<evidence type="ECO:0008006" key="4">
    <source>
        <dbReference type="Google" id="ProtNLM"/>
    </source>
</evidence>
<reference evidence="2" key="2">
    <citation type="submission" date="2021-01" db="UniProtKB">
        <authorList>
            <consortium name="EnsemblPlants"/>
        </authorList>
    </citation>
    <scope>IDENTIFICATION</scope>
</reference>
<dbReference type="Proteomes" id="UP000594261">
    <property type="component" value="Chromosome 2"/>
</dbReference>
<gene>
    <name evidence="2" type="primary">LOC115978247</name>
</gene>
<keyword evidence="3" id="KW-1185">Reference proteome</keyword>
<dbReference type="PANTHER" id="PTHR24414:SF199">
    <property type="entry name" value="F-BOX_KELCH-REPEAT PROTEIN SKIP6-LIKE"/>
    <property type="match status" value="1"/>
</dbReference>
<dbReference type="PANTHER" id="PTHR24414">
    <property type="entry name" value="F-BOX/KELCH-REPEAT PROTEIN SKIP4"/>
    <property type="match status" value="1"/>
</dbReference>